<dbReference type="Gene3D" id="3.40.630.30">
    <property type="match status" value="1"/>
</dbReference>
<dbReference type="InterPro" id="IPR016181">
    <property type="entry name" value="Acyl_CoA_acyltransferase"/>
</dbReference>
<evidence type="ECO:0000256" key="1">
    <source>
        <dbReference type="ARBA" id="ARBA00022679"/>
    </source>
</evidence>
<gene>
    <name evidence="4" type="ORF">HF885_00370</name>
</gene>
<dbReference type="Proteomes" id="UP000565613">
    <property type="component" value="Unassembled WGS sequence"/>
</dbReference>
<accession>A0A7X9XZG5</accession>
<dbReference type="RefSeq" id="WP_170103005.1">
    <property type="nucleotide sequence ID" value="NZ_JABAGR010000001.1"/>
</dbReference>
<organism evidence="4 5">
    <name type="scientific">Parafannyhessea umbonata</name>
    <dbReference type="NCBI Taxonomy" id="604330"/>
    <lineage>
        <taxon>Bacteria</taxon>
        <taxon>Bacillati</taxon>
        <taxon>Actinomycetota</taxon>
        <taxon>Coriobacteriia</taxon>
        <taxon>Coriobacteriales</taxon>
        <taxon>Atopobiaceae</taxon>
        <taxon>Parafannyhessea</taxon>
    </lineage>
</organism>
<sequence>MVQENAGAVTGEGTRIRMATPDDAERLLQIYAPYVRDTAITFEWDVPSVEDFRQRIARTLERYPYLVAESADGRALGYAYAGPLKERKAYDWACELSIYVAQDAHGRGVGGALYATLERLLSAMGVTNLNACIGYPAAPDDPYLTRASVEFHTHLGFEWVGRFHGCGYKFGRWYDMVWMEKIVGDHPADALPLRPVSQVAALLGE</sequence>
<evidence type="ECO:0000259" key="3">
    <source>
        <dbReference type="PROSITE" id="PS51186"/>
    </source>
</evidence>
<evidence type="ECO:0000256" key="2">
    <source>
        <dbReference type="ARBA" id="ARBA00023315"/>
    </source>
</evidence>
<dbReference type="InterPro" id="IPR000182">
    <property type="entry name" value="GNAT_dom"/>
</dbReference>
<proteinExistence type="predicted"/>
<dbReference type="PANTHER" id="PTHR43072:SF23">
    <property type="entry name" value="UPF0039 PROTEIN C11D3.02C"/>
    <property type="match status" value="1"/>
</dbReference>
<dbReference type="PROSITE" id="PS51186">
    <property type="entry name" value="GNAT"/>
    <property type="match status" value="1"/>
</dbReference>
<keyword evidence="2" id="KW-0012">Acyltransferase</keyword>
<feature type="domain" description="N-acetyltransferase" evidence="3">
    <location>
        <begin position="14"/>
        <end position="184"/>
    </location>
</feature>
<dbReference type="SUPFAM" id="SSF55729">
    <property type="entry name" value="Acyl-CoA N-acyltransferases (Nat)"/>
    <property type="match status" value="1"/>
</dbReference>
<dbReference type="EMBL" id="JABAGR010000001">
    <property type="protein sequence ID" value="NMF24897.1"/>
    <property type="molecule type" value="Genomic_DNA"/>
</dbReference>
<dbReference type="CDD" id="cd04301">
    <property type="entry name" value="NAT_SF"/>
    <property type="match status" value="1"/>
</dbReference>
<dbReference type="PANTHER" id="PTHR43072">
    <property type="entry name" value="N-ACETYLTRANSFERASE"/>
    <property type="match status" value="1"/>
</dbReference>
<keyword evidence="1 4" id="KW-0808">Transferase</keyword>
<evidence type="ECO:0000313" key="5">
    <source>
        <dbReference type="Proteomes" id="UP000565613"/>
    </source>
</evidence>
<name>A0A7X9XZG5_9ACTN</name>
<dbReference type="Pfam" id="PF13420">
    <property type="entry name" value="Acetyltransf_4"/>
    <property type="match status" value="1"/>
</dbReference>
<dbReference type="GO" id="GO:0016747">
    <property type="term" value="F:acyltransferase activity, transferring groups other than amino-acyl groups"/>
    <property type="evidence" value="ECO:0007669"/>
    <property type="project" value="InterPro"/>
</dbReference>
<evidence type="ECO:0000313" key="4">
    <source>
        <dbReference type="EMBL" id="NMF24897.1"/>
    </source>
</evidence>
<comment type="caution">
    <text evidence="4">The sequence shown here is derived from an EMBL/GenBank/DDBJ whole genome shotgun (WGS) entry which is preliminary data.</text>
</comment>
<protein>
    <submittedName>
        <fullName evidence="4">GNAT family N-acetyltransferase</fullName>
    </submittedName>
</protein>
<dbReference type="AlphaFoldDB" id="A0A7X9XZG5"/>
<reference evidence="4 5" key="1">
    <citation type="submission" date="2020-04" db="EMBL/GenBank/DDBJ databases">
        <authorList>
            <person name="Hitch T.C.A."/>
            <person name="Wylensek D."/>
            <person name="Clavel T."/>
        </authorList>
    </citation>
    <scope>NUCLEOTIDE SEQUENCE [LARGE SCALE GENOMIC DNA]</scope>
    <source>
        <strain evidence="4 5">105184</strain>
    </source>
</reference>